<protein>
    <submittedName>
        <fullName evidence="3">Col_cuticle_N domain-containing protein</fullName>
    </submittedName>
</protein>
<organism evidence="3">
    <name type="scientific">Gongylonema pulchrum</name>
    <dbReference type="NCBI Taxonomy" id="637853"/>
    <lineage>
        <taxon>Eukaryota</taxon>
        <taxon>Metazoa</taxon>
        <taxon>Ecdysozoa</taxon>
        <taxon>Nematoda</taxon>
        <taxon>Chromadorea</taxon>
        <taxon>Rhabditida</taxon>
        <taxon>Spirurina</taxon>
        <taxon>Spiruromorpha</taxon>
        <taxon>Spiruroidea</taxon>
        <taxon>Gongylonematidae</taxon>
        <taxon>Gongylonema</taxon>
    </lineage>
</organism>
<evidence type="ECO:0000313" key="1">
    <source>
        <dbReference type="EMBL" id="VDN42069.1"/>
    </source>
</evidence>
<reference evidence="3" key="1">
    <citation type="submission" date="2016-06" db="UniProtKB">
        <authorList>
            <consortium name="WormBaseParasite"/>
        </authorList>
    </citation>
    <scope>IDENTIFICATION</scope>
</reference>
<name>A0A183ESC5_9BILA</name>
<proteinExistence type="predicted"/>
<evidence type="ECO:0000313" key="2">
    <source>
        <dbReference type="Proteomes" id="UP000271098"/>
    </source>
</evidence>
<dbReference type="EMBL" id="UYRT01099245">
    <property type="protein sequence ID" value="VDN42069.1"/>
    <property type="molecule type" value="Genomic_DNA"/>
</dbReference>
<dbReference type="Proteomes" id="UP000271098">
    <property type="component" value="Unassembled WGS sequence"/>
</dbReference>
<gene>
    <name evidence="1" type="ORF">GPUH_LOCUS23868</name>
</gene>
<reference evidence="1 2" key="2">
    <citation type="submission" date="2018-11" db="EMBL/GenBank/DDBJ databases">
        <authorList>
            <consortium name="Pathogen Informatics"/>
        </authorList>
    </citation>
    <scope>NUCLEOTIDE SEQUENCE [LARGE SCALE GENOMIC DNA]</scope>
</reference>
<evidence type="ECO:0000313" key="3">
    <source>
        <dbReference type="WBParaSite" id="GPUH_0002389601-mRNA-1"/>
    </source>
</evidence>
<dbReference type="WBParaSite" id="GPUH_0002389601-mRNA-1">
    <property type="protein sequence ID" value="GPUH_0002389601-mRNA-1"/>
    <property type="gene ID" value="GPUH_0002389601"/>
</dbReference>
<keyword evidence="2" id="KW-1185">Reference proteome</keyword>
<dbReference type="OrthoDB" id="5866084at2759"/>
<accession>A0A183ESC5</accession>
<sequence>MLAISVLLTVTGMAGLIFADLFTSLAEMEHLLEAEKGMPTLLDVYIDRYQQRLDAIKKYANLTAFLM</sequence>
<dbReference type="AlphaFoldDB" id="A0A183ESC5"/>